<evidence type="ECO:0000313" key="2">
    <source>
        <dbReference type="Proteomes" id="UP001283361"/>
    </source>
</evidence>
<gene>
    <name evidence="1" type="ORF">RRG08_032370</name>
</gene>
<sequence>MLRASTQLCSETVRVVNGDKREHEGQSRTPLTSECSLELLVGVEKNGGWGEALPIDVIAPVMNDPKD</sequence>
<reference evidence="1" key="1">
    <citation type="journal article" date="2023" name="G3 (Bethesda)">
        <title>A reference genome for the long-term kleptoplast-retaining sea slug Elysia crispata morphotype clarki.</title>
        <authorList>
            <person name="Eastman K.E."/>
            <person name="Pendleton A.L."/>
            <person name="Shaikh M.A."/>
            <person name="Suttiyut T."/>
            <person name="Ogas R."/>
            <person name="Tomko P."/>
            <person name="Gavelis G."/>
            <person name="Widhalm J.R."/>
            <person name="Wisecaver J.H."/>
        </authorList>
    </citation>
    <scope>NUCLEOTIDE SEQUENCE</scope>
    <source>
        <strain evidence="1">ECLA1</strain>
    </source>
</reference>
<comment type="caution">
    <text evidence="1">The sequence shown here is derived from an EMBL/GenBank/DDBJ whole genome shotgun (WGS) entry which is preliminary data.</text>
</comment>
<name>A0AAE1AGB0_9GAST</name>
<accession>A0AAE1AGB0</accession>
<evidence type="ECO:0000313" key="1">
    <source>
        <dbReference type="EMBL" id="KAK3787414.1"/>
    </source>
</evidence>
<protein>
    <submittedName>
        <fullName evidence="1">Uncharacterized protein</fullName>
    </submittedName>
</protein>
<dbReference type="EMBL" id="JAWDGP010001865">
    <property type="protein sequence ID" value="KAK3787414.1"/>
    <property type="molecule type" value="Genomic_DNA"/>
</dbReference>
<proteinExistence type="predicted"/>
<dbReference type="AlphaFoldDB" id="A0AAE1AGB0"/>
<keyword evidence="2" id="KW-1185">Reference proteome</keyword>
<organism evidence="1 2">
    <name type="scientific">Elysia crispata</name>
    <name type="common">lettuce slug</name>
    <dbReference type="NCBI Taxonomy" id="231223"/>
    <lineage>
        <taxon>Eukaryota</taxon>
        <taxon>Metazoa</taxon>
        <taxon>Spiralia</taxon>
        <taxon>Lophotrochozoa</taxon>
        <taxon>Mollusca</taxon>
        <taxon>Gastropoda</taxon>
        <taxon>Heterobranchia</taxon>
        <taxon>Euthyneura</taxon>
        <taxon>Panpulmonata</taxon>
        <taxon>Sacoglossa</taxon>
        <taxon>Placobranchoidea</taxon>
        <taxon>Plakobranchidae</taxon>
        <taxon>Elysia</taxon>
    </lineage>
</organism>
<dbReference type="Proteomes" id="UP001283361">
    <property type="component" value="Unassembled WGS sequence"/>
</dbReference>